<proteinExistence type="inferred from homology"/>
<dbReference type="PANTHER" id="PTHR36845:SF1">
    <property type="entry name" value="HYDROLASE, PUTATIVE (AFU_ORTHOLOGUE AFUA_7G05090)-RELATED"/>
    <property type="match status" value="1"/>
</dbReference>
<sequence length="412" mass="46048">MRAGPPLFIGQIMTVFEVARPAPAGEHGMDRHDPYAAALARCIALLQRVSDIDGDRAPRLGNADLSWTYCPEHDWVASFRIGTLWLAYQETGRDYFRGRARARDAYYDRLLVTTDWHDHDLGFLFSLSCVADYRLTGREAARQRALGGARLLASRFVDNGGYLLAWDEKIAFDNNEKGEAWARFVKGRMIADTMQNLALLYWAAEQEGDPRLAEIATRHAQTAAQYLVRPDGSSFHTFAFDPRTGAPVGGATHQGYADASCWSRGQAWLIHGFAQTYALSGEAFSLEAARKVCARFEQLMGDDMVPVWDFDAPREDNMPVDSSAGAIAAAGYLLLASLVEGDERRRWHTMGLRLLDGLLQRCDLTDNPQAHGFLDEGAANVPKGRVRSMLPYGDYYLMEALMRAAGHHRFFW</sequence>
<dbReference type="PANTHER" id="PTHR36845">
    <property type="entry name" value="HYDROLASE, PUTATIVE (AFU_ORTHOLOGUE AFUA_7G05090)-RELATED"/>
    <property type="match status" value="1"/>
</dbReference>
<evidence type="ECO:0000313" key="4">
    <source>
        <dbReference type="Proteomes" id="UP000315364"/>
    </source>
</evidence>
<comment type="similarity">
    <text evidence="2">Belongs to the glycosyl hydrolase 88 family.</text>
</comment>
<gene>
    <name evidence="3" type="ORF">FPZ08_11660</name>
</gene>
<dbReference type="InterPro" id="IPR052369">
    <property type="entry name" value="UG_Glycosaminoglycan_Hydrolase"/>
</dbReference>
<reference evidence="3 4" key="1">
    <citation type="submission" date="2019-07" db="EMBL/GenBank/DDBJ databases">
        <title>Full genome sequence of Devosia sp. Gsoil 520.</title>
        <authorList>
            <person name="Im W.-T."/>
        </authorList>
    </citation>
    <scope>NUCLEOTIDE SEQUENCE [LARGE SCALE GENOMIC DNA]</scope>
    <source>
        <strain evidence="3 4">Gsoil 520</strain>
    </source>
</reference>
<dbReference type="Proteomes" id="UP000315364">
    <property type="component" value="Chromosome"/>
</dbReference>
<name>A0A5B8LU63_9HYPH</name>
<dbReference type="GO" id="GO:0052757">
    <property type="term" value="F:chondroitin hydrolase activity"/>
    <property type="evidence" value="ECO:0007669"/>
    <property type="project" value="TreeGrafter"/>
</dbReference>
<dbReference type="SUPFAM" id="SSF48208">
    <property type="entry name" value="Six-hairpin glycosidases"/>
    <property type="match status" value="1"/>
</dbReference>
<dbReference type="Gene3D" id="1.50.10.10">
    <property type="match status" value="1"/>
</dbReference>
<keyword evidence="4" id="KW-1185">Reference proteome</keyword>
<dbReference type="AlphaFoldDB" id="A0A5B8LU63"/>
<dbReference type="OrthoDB" id="428577at2"/>
<dbReference type="InterPro" id="IPR008928">
    <property type="entry name" value="6-hairpin_glycosidase_sf"/>
</dbReference>
<dbReference type="KEGG" id="dea:FPZ08_11660"/>
<accession>A0A5B8LU63</accession>
<dbReference type="EMBL" id="CP042304">
    <property type="protein sequence ID" value="QDZ11359.1"/>
    <property type="molecule type" value="Genomic_DNA"/>
</dbReference>
<evidence type="ECO:0000256" key="2">
    <source>
        <dbReference type="ARBA" id="ARBA00038358"/>
    </source>
</evidence>
<protein>
    <submittedName>
        <fullName evidence="3">Glycosyl hydrolase</fullName>
    </submittedName>
</protein>
<dbReference type="InterPro" id="IPR012341">
    <property type="entry name" value="6hp_glycosidase-like_sf"/>
</dbReference>
<dbReference type="GO" id="GO:0000272">
    <property type="term" value="P:polysaccharide catabolic process"/>
    <property type="evidence" value="ECO:0007669"/>
    <property type="project" value="TreeGrafter"/>
</dbReference>
<evidence type="ECO:0000256" key="1">
    <source>
        <dbReference type="ARBA" id="ARBA00022801"/>
    </source>
</evidence>
<evidence type="ECO:0000313" key="3">
    <source>
        <dbReference type="EMBL" id="QDZ11359.1"/>
    </source>
</evidence>
<keyword evidence="1 3" id="KW-0378">Hydrolase</keyword>
<organism evidence="3 4">
    <name type="scientific">Devosia ginsengisoli</name>
    <dbReference type="NCBI Taxonomy" id="400770"/>
    <lineage>
        <taxon>Bacteria</taxon>
        <taxon>Pseudomonadati</taxon>
        <taxon>Pseudomonadota</taxon>
        <taxon>Alphaproteobacteria</taxon>
        <taxon>Hyphomicrobiales</taxon>
        <taxon>Devosiaceae</taxon>
        <taxon>Devosia</taxon>
    </lineage>
</organism>